<feature type="transmembrane region" description="Helical" evidence="6">
    <location>
        <begin position="127"/>
        <end position="148"/>
    </location>
</feature>
<dbReference type="AlphaFoldDB" id="A0A4R2GPA3"/>
<evidence type="ECO:0000256" key="6">
    <source>
        <dbReference type="SAM" id="Phobius"/>
    </source>
</evidence>
<dbReference type="Proteomes" id="UP000295221">
    <property type="component" value="Unassembled WGS sequence"/>
</dbReference>
<proteinExistence type="predicted"/>
<feature type="transmembrane region" description="Helical" evidence="6">
    <location>
        <begin position="168"/>
        <end position="184"/>
    </location>
</feature>
<evidence type="ECO:0000256" key="4">
    <source>
        <dbReference type="ARBA" id="ARBA00022989"/>
    </source>
</evidence>
<evidence type="ECO:0000256" key="2">
    <source>
        <dbReference type="ARBA" id="ARBA00022475"/>
    </source>
</evidence>
<evidence type="ECO:0000256" key="5">
    <source>
        <dbReference type="ARBA" id="ARBA00023136"/>
    </source>
</evidence>
<evidence type="ECO:0000313" key="7">
    <source>
        <dbReference type="EMBL" id="TCO10858.1"/>
    </source>
</evidence>
<protein>
    <recommendedName>
        <fullName evidence="9">Lysylphosphatidylglycerol synthase-like protein</fullName>
    </recommendedName>
</protein>
<feature type="transmembrane region" description="Helical" evidence="6">
    <location>
        <begin position="219"/>
        <end position="242"/>
    </location>
</feature>
<keyword evidence="3 6" id="KW-0812">Transmembrane</keyword>
<feature type="transmembrane region" description="Helical" evidence="6">
    <location>
        <begin position="6"/>
        <end position="26"/>
    </location>
</feature>
<evidence type="ECO:0000313" key="8">
    <source>
        <dbReference type="Proteomes" id="UP000295221"/>
    </source>
</evidence>
<comment type="caution">
    <text evidence="7">The sequence shown here is derived from an EMBL/GenBank/DDBJ whole genome shotgun (WGS) entry which is preliminary data.</text>
</comment>
<dbReference type="RefSeq" id="WP_132431695.1">
    <property type="nucleotide sequence ID" value="NZ_SLWK01000001.1"/>
</dbReference>
<feature type="transmembrane region" description="Helical" evidence="6">
    <location>
        <begin position="303"/>
        <end position="322"/>
    </location>
</feature>
<keyword evidence="5 6" id="KW-0472">Membrane</keyword>
<dbReference type="OrthoDB" id="9812094at2"/>
<dbReference type="EMBL" id="SLWK01000001">
    <property type="protein sequence ID" value="TCO10858.1"/>
    <property type="molecule type" value="Genomic_DNA"/>
</dbReference>
<dbReference type="PANTHER" id="PTHR39087:SF2">
    <property type="entry name" value="UPF0104 MEMBRANE PROTEIN MJ1595"/>
    <property type="match status" value="1"/>
</dbReference>
<feature type="transmembrane region" description="Helical" evidence="6">
    <location>
        <begin position="38"/>
        <end position="57"/>
    </location>
</feature>
<sequence>MKTQKYKALQFVFFLLLGLGILWWLYKDQDPEELMNALQKEVNYFWIAAMIFVAFLSNLSRTIRWQMLIAPVDRRPGFINTFLALMIGYIANLAIPRMGELSRCAVLSRYENISFSRLVGTVVTERILDLIMLIVSFSLVLVLEFGLLRRMLSGMIDYSAFKTYLLTPTPYVVIFLLFMSFWFFRKKIKASGLFFRIQTLWEKFREGLLSFRKVIHKPWFIIHTLLIFFFYFLMMYVSFQAFPATQHLSLLAGLTVFVFGTLGMVAPVQGGIGPWHFMVITALVGYHIPTSQAAVFALVTHGAFNLMVVVCGLISLLVLPLINPKQAKNE</sequence>
<dbReference type="Pfam" id="PF03706">
    <property type="entry name" value="LPG_synthase_TM"/>
    <property type="match status" value="1"/>
</dbReference>
<comment type="subcellular location">
    <subcellularLocation>
        <location evidence="1">Cell membrane</location>
        <topology evidence="1">Multi-pass membrane protein</topology>
    </subcellularLocation>
</comment>
<feature type="transmembrane region" description="Helical" evidence="6">
    <location>
        <begin position="77"/>
        <end position="95"/>
    </location>
</feature>
<gene>
    <name evidence="7" type="ORF">EV194_101491</name>
</gene>
<feature type="transmembrane region" description="Helical" evidence="6">
    <location>
        <begin position="248"/>
        <end position="268"/>
    </location>
</feature>
<accession>A0A4R2GPA3</accession>
<keyword evidence="8" id="KW-1185">Reference proteome</keyword>
<dbReference type="PANTHER" id="PTHR39087">
    <property type="entry name" value="UPF0104 MEMBRANE PROTEIN MJ1595"/>
    <property type="match status" value="1"/>
</dbReference>
<evidence type="ECO:0000256" key="1">
    <source>
        <dbReference type="ARBA" id="ARBA00004651"/>
    </source>
</evidence>
<dbReference type="GO" id="GO:0005886">
    <property type="term" value="C:plasma membrane"/>
    <property type="evidence" value="ECO:0007669"/>
    <property type="project" value="UniProtKB-SubCell"/>
</dbReference>
<organism evidence="7 8">
    <name type="scientific">Natronoflexus pectinivorans</name>
    <dbReference type="NCBI Taxonomy" id="682526"/>
    <lineage>
        <taxon>Bacteria</taxon>
        <taxon>Pseudomonadati</taxon>
        <taxon>Bacteroidota</taxon>
        <taxon>Bacteroidia</taxon>
        <taxon>Marinilabiliales</taxon>
        <taxon>Marinilabiliaceae</taxon>
        <taxon>Natronoflexus</taxon>
    </lineage>
</organism>
<dbReference type="NCBIfam" id="TIGR00374">
    <property type="entry name" value="flippase-like domain"/>
    <property type="match status" value="1"/>
</dbReference>
<evidence type="ECO:0008006" key="9">
    <source>
        <dbReference type="Google" id="ProtNLM"/>
    </source>
</evidence>
<reference evidence="7 8" key="1">
    <citation type="submission" date="2019-03" db="EMBL/GenBank/DDBJ databases">
        <title>Genomic Encyclopedia of Type Strains, Phase IV (KMG-IV): sequencing the most valuable type-strain genomes for metagenomic binning, comparative biology and taxonomic classification.</title>
        <authorList>
            <person name="Goeker M."/>
        </authorList>
    </citation>
    <scope>NUCLEOTIDE SEQUENCE [LARGE SCALE GENOMIC DNA]</scope>
    <source>
        <strain evidence="7 8">DSM 24179</strain>
    </source>
</reference>
<dbReference type="InterPro" id="IPR022791">
    <property type="entry name" value="L-PG_synthase/AglD"/>
</dbReference>
<keyword evidence="4 6" id="KW-1133">Transmembrane helix</keyword>
<keyword evidence="2" id="KW-1003">Cell membrane</keyword>
<evidence type="ECO:0000256" key="3">
    <source>
        <dbReference type="ARBA" id="ARBA00022692"/>
    </source>
</evidence>
<name>A0A4R2GPA3_9BACT</name>